<sequence>MLSSNSSSSIQKRRQQHRRQQSLEVPILATPLPANHRRNPQAQSSHRRGHSLDQSRSALATPTGFRPLQPQDHADHPVASPSVRIQFELTNPGHPTNQQHFVQETQQQRTPVAQPGYIPQDFQSHLQQQLNGNVDVDFKPVIASPQPQNPQQLQALQELEHHMAWYRDNFDHSPISTAQAQPIFDASQQSTVEMPGAPMAMPLLMTQAPQGTPQTPVPQGHARTVPNTPQNYTRAWPRPPPTHPKHARSQSFQLDVAPMPLTGNTFVAESFMQPLNSFGNDATFTNDGGYASSAYSSSAIDPLSPLPQQNIGPLPTLFEEPTVPFQHAPGPFDGTSILLQATAGAQDFNDPNFDFDGPIEMSPRQQLLNNLGPHITATIVETGVLAYEVQQYIGELSDSDNKYGCMWEGCGRRFGRKENVRAHVQTHLGDRQFMCNLCDKTFVRQHDLKRHIAIHSDNRPFVCPCGTGFARHDALTRHRQRGMCPGALPGFEKTEEEKPKRGRPKKERPSLEDRTDKASKQRKMNKTKQPSSGSSVASAGDLNGEEDEEPEVQILYASSSSSGGGSDGGFPVTPPDTSDMNNDNHFDADAFLNMANADIGYDGLTSSWRDTPPTSPMSASPSKTADSVDALFDFGAPLRADIGVSPAELAAHNSPHASIYSSHHDNTSPFATAHTPESTHHNSDPFSYASPAASSSAILATADNAAGTTSFSTASFDGASSPIANHDDDDDNDLLWFHNSPPTHDFMTAEADAPQQVFDDIFSPAGESGADGSSVYGWSEQGETVEVSEEMFRKMDARRGGGGCGGMTAIVEFAGGYAGAAGSGSGSKGFVGGGGVGGGMQLGDLLGDWLFAH</sequence>
<feature type="domain" description="C2H2-type" evidence="9">
    <location>
        <begin position="403"/>
        <end position="432"/>
    </location>
</feature>
<keyword evidence="6" id="KW-0539">Nucleus</keyword>
<dbReference type="GO" id="GO:0005634">
    <property type="term" value="C:nucleus"/>
    <property type="evidence" value="ECO:0007669"/>
    <property type="project" value="UniProtKB-SubCell"/>
</dbReference>
<dbReference type="EMBL" id="NAJP01000113">
    <property type="protein sequence ID" value="TKA29058.1"/>
    <property type="molecule type" value="Genomic_DNA"/>
</dbReference>
<dbReference type="SUPFAM" id="SSF57667">
    <property type="entry name" value="beta-beta-alpha zinc fingers"/>
    <property type="match status" value="2"/>
</dbReference>
<dbReference type="Gene3D" id="3.30.160.60">
    <property type="entry name" value="Classic Zinc Finger"/>
    <property type="match status" value="2"/>
</dbReference>
<feature type="compositionally biased region" description="Basic and acidic residues" evidence="8">
    <location>
        <begin position="507"/>
        <end position="519"/>
    </location>
</feature>
<evidence type="ECO:0000256" key="5">
    <source>
        <dbReference type="ARBA" id="ARBA00022833"/>
    </source>
</evidence>
<evidence type="ECO:0000256" key="6">
    <source>
        <dbReference type="ARBA" id="ARBA00023242"/>
    </source>
</evidence>
<gene>
    <name evidence="10" type="ORF">B0A54_16341</name>
</gene>
<dbReference type="Proteomes" id="UP000310066">
    <property type="component" value="Unassembled WGS sequence"/>
</dbReference>
<evidence type="ECO:0000256" key="1">
    <source>
        <dbReference type="ARBA" id="ARBA00004123"/>
    </source>
</evidence>
<proteinExistence type="predicted"/>
<feature type="region of interest" description="Disordered" evidence="8">
    <location>
        <begin position="605"/>
        <end position="624"/>
    </location>
</feature>
<dbReference type="InterPro" id="IPR036236">
    <property type="entry name" value="Znf_C2H2_sf"/>
</dbReference>
<evidence type="ECO:0000313" key="11">
    <source>
        <dbReference type="Proteomes" id="UP000310066"/>
    </source>
</evidence>
<keyword evidence="3" id="KW-0677">Repeat</keyword>
<dbReference type="Pfam" id="PF00096">
    <property type="entry name" value="zf-C2H2"/>
    <property type="match status" value="1"/>
</dbReference>
<feature type="region of interest" description="Disordered" evidence="8">
    <location>
        <begin position="481"/>
        <end position="585"/>
    </location>
</feature>
<feature type="compositionally biased region" description="Basic residues" evidence="8">
    <location>
        <begin position="11"/>
        <end position="20"/>
    </location>
</feature>
<evidence type="ECO:0000256" key="7">
    <source>
        <dbReference type="PROSITE-ProRule" id="PRU00042"/>
    </source>
</evidence>
<comment type="caution">
    <text evidence="10">The sequence shown here is derived from an EMBL/GenBank/DDBJ whole genome shotgun (WGS) entry which is preliminary data.</text>
</comment>
<dbReference type="OrthoDB" id="8117402at2759"/>
<protein>
    <recommendedName>
        <fullName evidence="9">C2H2-type domain-containing protein</fullName>
    </recommendedName>
</protein>
<evidence type="ECO:0000313" key="10">
    <source>
        <dbReference type="EMBL" id="TKA29058.1"/>
    </source>
</evidence>
<comment type="subcellular location">
    <subcellularLocation>
        <location evidence="1">Nucleus</location>
    </subcellularLocation>
</comment>
<dbReference type="PANTHER" id="PTHR24394">
    <property type="entry name" value="ZINC FINGER PROTEIN"/>
    <property type="match status" value="1"/>
</dbReference>
<accession>A0A4U0U2E3</accession>
<dbReference type="GO" id="GO:0008270">
    <property type="term" value="F:zinc ion binding"/>
    <property type="evidence" value="ECO:0007669"/>
    <property type="project" value="UniProtKB-KW"/>
</dbReference>
<evidence type="ECO:0000259" key="9">
    <source>
        <dbReference type="PROSITE" id="PS50157"/>
    </source>
</evidence>
<dbReference type="AlphaFoldDB" id="A0A4U0U2E3"/>
<dbReference type="PANTHER" id="PTHR24394:SF29">
    <property type="entry name" value="MYONEURIN"/>
    <property type="match status" value="1"/>
</dbReference>
<feature type="region of interest" description="Disordered" evidence="8">
    <location>
        <begin position="657"/>
        <end position="687"/>
    </location>
</feature>
<dbReference type="PROSITE" id="PS00028">
    <property type="entry name" value="ZINC_FINGER_C2H2_1"/>
    <property type="match status" value="2"/>
</dbReference>
<reference evidence="10 11" key="1">
    <citation type="submission" date="2017-03" db="EMBL/GenBank/DDBJ databases">
        <title>Genomes of endolithic fungi from Antarctica.</title>
        <authorList>
            <person name="Coleine C."/>
            <person name="Masonjones S."/>
            <person name="Stajich J.E."/>
        </authorList>
    </citation>
    <scope>NUCLEOTIDE SEQUENCE [LARGE SCALE GENOMIC DNA]</scope>
    <source>
        <strain evidence="10 11">CCFEE 5311</strain>
    </source>
</reference>
<organism evidence="10 11">
    <name type="scientific">Friedmanniomyces endolithicus</name>
    <dbReference type="NCBI Taxonomy" id="329885"/>
    <lineage>
        <taxon>Eukaryota</taxon>
        <taxon>Fungi</taxon>
        <taxon>Dikarya</taxon>
        <taxon>Ascomycota</taxon>
        <taxon>Pezizomycotina</taxon>
        <taxon>Dothideomycetes</taxon>
        <taxon>Dothideomycetidae</taxon>
        <taxon>Mycosphaerellales</taxon>
        <taxon>Teratosphaeriaceae</taxon>
        <taxon>Friedmanniomyces</taxon>
    </lineage>
</organism>
<feature type="domain" description="C2H2-type" evidence="9">
    <location>
        <begin position="433"/>
        <end position="460"/>
    </location>
</feature>
<keyword evidence="5" id="KW-0862">Zinc</keyword>
<name>A0A4U0U2E3_9PEZI</name>
<evidence type="ECO:0000256" key="3">
    <source>
        <dbReference type="ARBA" id="ARBA00022737"/>
    </source>
</evidence>
<dbReference type="STRING" id="329885.A0A4U0U2E3"/>
<dbReference type="SMART" id="SM00355">
    <property type="entry name" value="ZnF_C2H2"/>
    <property type="match status" value="2"/>
</dbReference>
<feature type="compositionally biased region" description="Basic residues" evidence="8">
    <location>
        <begin position="35"/>
        <end position="49"/>
    </location>
</feature>
<keyword evidence="4 7" id="KW-0863">Zinc-finger</keyword>
<keyword evidence="2" id="KW-0479">Metal-binding</keyword>
<feature type="region of interest" description="Disordered" evidence="8">
    <location>
        <begin position="209"/>
        <end position="249"/>
    </location>
</feature>
<feature type="compositionally biased region" description="Polar residues" evidence="8">
    <location>
        <begin position="527"/>
        <end position="537"/>
    </location>
</feature>
<evidence type="ECO:0000256" key="8">
    <source>
        <dbReference type="SAM" id="MobiDB-lite"/>
    </source>
</evidence>
<feature type="compositionally biased region" description="Low complexity" evidence="8">
    <location>
        <begin position="209"/>
        <end position="219"/>
    </location>
</feature>
<dbReference type="PROSITE" id="PS50157">
    <property type="entry name" value="ZINC_FINGER_C2H2_2"/>
    <property type="match status" value="2"/>
</dbReference>
<dbReference type="GO" id="GO:0000981">
    <property type="term" value="F:DNA-binding transcription factor activity, RNA polymerase II-specific"/>
    <property type="evidence" value="ECO:0007669"/>
    <property type="project" value="TreeGrafter"/>
</dbReference>
<feature type="compositionally biased region" description="Low complexity" evidence="8">
    <location>
        <begin position="1"/>
        <end position="10"/>
    </location>
</feature>
<feature type="region of interest" description="Disordered" evidence="8">
    <location>
        <begin position="1"/>
        <end position="77"/>
    </location>
</feature>
<evidence type="ECO:0000256" key="4">
    <source>
        <dbReference type="ARBA" id="ARBA00022771"/>
    </source>
</evidence>
<evidence type="ECO:0000256" key="2">
    <source>
        <dbReference type="ARBA" id="ARBA00022723"/>
    </source>
</evidence>
<dbReference type="InterPro" id="IPR013087">
    <property type="entry name" value="Znf_C2H2_type"/>
</dbReference>